<dbReference type="AlphaFoldDB" id="A0A7E4W2I6"/>
<dbReference type="Proteomes" id="UP000492821">
    <property type="component" value="Unassembled WGS sequence"/>
</dbReference>
<keyword evidence="1" id="KW-1185">Reference proteome</keyword>
<name>A0A7E4W2I6_PANRE</name>
<accession>A0A7E4W2I6</accession>
<reference evidence="1" key="1">
    <citation type="journal article" date="2013" name="Genetics">
        <title>The draft genome and transcriptome of Panagrellus redivivus are shaped by the harsh demands of a free-living lifestyle.</title>
        <authorList>
            <person name="Srinivasan J."/>
            <person name="Dillman A.R."/>
            <person name="Macchietto M.G."/>
            <person name="Heikkinen L."/>
            <person name="Lakso M."/>
            <person name="Fracchia K.M."/>
            <person name="Antoshechkin I."/>
            <person name="Mortazavi A."/>
            <person name="Wong G."/>
            <person name="Sternberg P.W."/>
        </authorList>
    </citation>
    <scope>NUCLEOTIDE SEQUENCE [LARGE SCALE GENOMIC DNA]</scope>
    <source>
        <strain evidence="1">MT8872</strain>
    </source>
</reference>
<evidence type="ECO:0000313" key="1">
    <source>
        <dbReference type="Proteomes" id="UP000492821"/>
    </source>
</evidence>
<proteinExistence type="predicted"/>
<protein>
    <submittedName>
        <fullName evidence="2">Transmembrane protein</fullName>
    </submittedName>
</protein>
<reference evidence="2" key="2">
    <citation type="submission" date="2020-10" db="UniProtKB">
        <authorList>
            <consortium name="WormBaseParasite"/>
        </authorList>
    </citation>
    <scope>IDENTIFICATION</scope>
</reference>
<evidence type="ECO:0000313" key="2">
    <source>
        <dbReference type="WBParaSite" id="Pan_g5361.t2"/>
    </source>
</evidence>
<sequence length="85" mass="10058">MRYLSAKRRVPMMDLTEKYPDTVHPTPPPNCTTMKSVIFVLFTVLCVTPVSTYRNQTWYYKIVAKIYSRRLFSYAMERLSKEALL</sequence>
<dbReference type="WBParaSite" id="Pan_g5361.t2">
    <property type="protein sequence ID" value="Pan_g5361.t2"/>
    <property type="gene ID" value="Pan_g5361"/>
</dbReference>
<organism evidence="1 2">
    <name type="scientific">Panagrellus redivivus</name>
    <name type="common">Microworm</name>
    <dbReference type="NCBI Taxonomy" id="6233"/>
    <lineage>
        <taxon>Eukaryota</taxon>
        <taxon>Metazoa</taxon>
        <taxon>Ecdysozoa</taxon>
        <taxon>Nematoda</taxon>
        <taxon>Chromadorea</taxon>
        <taxon>Rhabditida</taxon>
        <taxon>Tylenchina</taxon>
        <taxon>Panagrolaimomorpha</taxon>
        <taxon>Panagrolaimoidea</taxon>
        <taxon>Panagrolaimidae</taxon>
        <taxon>Panagrellus</taxon>
    </lineage>
</organism>